<dbReference type="AlphaFoldDB" id="A0A0H2LUM2"/>
<evidence type="ECO:0000259" key="3">
    <source>
        <dbReference type="Pfam" id="PF01323"/>
    </source>
</evidence>
<feature type="domain" description="DSBA-like thioredoxin" evidence="3">
    <location>
        <begin position="4"/>
        <end position="188"/>
    </location>
</feature>
<gene>
    <name evidence="4" type="primary">nsaD3</name>
    <name evidence="4" type="ORF">VPARA_66900</name>
</gene>
<dbReference type="Gene3D" id="3.40.30.10">
    <property type="entry name" value="Glutaredoxin"/>
    <property type="match status" value="1"/>
</dbReference>
<dbReference type="InterPro" id="IPR044087">
    <property type="entry name" value="NahD-like"/>
</dbReference>
<feature type="active site" description="Nucleophile" evidence="2">
    <location>
        <position position="12"/>
    </location>
</feature>
<dbReference type="GO" id="GO:1901170">
    <property type="term" value="P:naphthalene catabolic process"/>
    <property type="evidence" value="ECO:0007669"/>
    <property type="project" value="InterPro"/>
</dbReference>
<evidence type="ECO:0000256" key="2">
    <source>
        <dbReference type="PIRSR" id="PIRSR006386-1"/>
    </source>
</evidence>
<sequence>MKHIDFYLDFISPYAHLAFEHLPQALEGLSYSVAYKPVLLGAILKHHGQLGPAEIPAKRSWTYRHVLWLGHANGIPIEMPASHPYNPLAHLRLALSTSDDGRISRLVAETIFRNVWRGGEEAGDATRLAALAAQLKPKRDMNGDENKALLKRNTDEALQLGVFGTPAYVLDGRLFWGFDGLAMLRAYLAGDAWFEGPQWAAADQRPSLLRSSKS</sequence>
<dbReference type="PATRIC" id="fig|34073.19.peg.6898"/>
<dbReference type="PANTHER" id="PTHR42943:SF2">
    <property type="entry name" value="GLUTATHIONE S-TRANSFERASE KAPPA 1"/>
    <property type="match status" value="1"/>
</dbReference>
<dbReference type="PIRSF" id="PIRSF006386">
    <property type="entry name" value="HCCAis_GSTk"/>
    <property type="match status" value="1"/>
</dbReference>
<comment type="similarity">
    <text evidence="1">Belongs to the GST superfamily. NadH family.</text>
</comment>
<dbReference type="EC" id="5.99.1.4" evidence="1"/>
<dbReference type="Pfam" id="PF01323">
    <property type="entry name" value="DSBA"/>
    <property type="match status" value="1"/>
</dbReference>
<evidence type="ECO:0000256" key="1">
    <source>
        <dbReference type="PIRNR" id="PIRNR006386"/>
    </source>
</evidence>
<protein>
    <recommendedName>
        <fullName evidence="1">2-hydroxychromene-2-carboxylate isomerase</fullName>
        <ecNumber evidence="1">5.99.1.4</ecNumber>
    </recommendedName>
</protein>
<dbReference type="InterPro" id="IPR001853">
    <property type="entry name" value="DSBA-like_thioredoxin_dom"/>
</dbReference>
<name>A0A0H2LUM2_VARPD</name>
<reference evidence="4 5" key="1">
    <citation type="submission" date="2015-03" db="EMBL/GenBank/DDBJ databases">
        <title>Genome sequence of Variovorax paradoxus TBEA6.</title>
        <authorList>
            <person name="Poehlein A."/>
            <person name="Schuldes J."/>
            <person name="Wuebbeler J.H."/>
            <person name="Hiessl S."/>
            <person name="Steinbuechel A."/>
            <person name="Daniel R."/>
        </authorList>
    </citation>
    <scope>NUCLEOTIDE SEQUENCE [LARGE SCALE GENOMIC DNA]</scope>
    <source>
        <strain evidence="4 5">TBEA6</strain>
    </source>
</reference>
<dbReference type="InterPro" id="IPR051924">
    <property type="entry name" value="GST_Kappa/NadH"/>
</dbReference>
<dbReference type="EMBL" id="JZWI01000061">
    <property type="protein sequence ID" value="KLN52207.1"/>
    <property type="molecule type" value="Genomic_DNA"/>
</dbReference>
<comment type="catalytic activity">
    <reaction evidence="1">
        <text>2-hydroxychromene-2-carboxylate = (3E)-4-(2-hydroxyphenyl)-2-oxobut-3-enoate</text>
        <dbReference type="Rhea" id="RHEA:27401"/>
        <dbReference type="ChEBI" id="CHEBI:59350"/>
        <dbReference type="ChEBI" id="CHEBI:59353"/>
        <dbReference type="EC" id="5.99.1.4"/>
    </reaction>
</comment>
<dbReference type="InterPro" id="IPR036249">
    <property type="entry name" value="Thioredoxin-like_sf"/>
</dbReference>
<dbReference type="PANTHER" id="PTHR42943">
    <property type="entry name" value="GLUTATHIONE S-TRANSFERASE KAPPA"/>
    <property type="match status" value="1"/>
</dbReference>
<dbReference type="Proteomes" id="UP000035170">
    <property type="component" value="Unassembled WGS sequence"/>
</dbReference>
<dbReference type="GO" id="GO:0006749">
    <property type="term" value="P:glutathione metabolic process"/>
    <property type="evidence" value="ECO:0007669"/>
    <property type="project" value="TreeGrafter"/>
</dbReference>
<accession>A0A0H2LUM2</accession>
<evidence type="ECO:0000313" key="4">
    <source>
        <dbReference type="EMBL" id="KLN52207.1"/>
    </source>
</evidence>
<dbReference type="RefSeq" id="WP_047787668.1">
    <property type="nucleotide sequence ID" value="NZ_JZWI01000061.1"/>
</dbReference>
<proteinExistence type="inferred from homology"/>
<keyword evidence="5" id="KW-1185">Reference proteome</keyword>
<comment type="caution">
    <text evidence="4">The sequence shown here is derived from an EMBL/GenBank/DDBJ whole genome shotgun (WGS) entry which is preliminary data.</text>
</comment>
<dbReference type="GO" id="GO:0018845">
    <property type="term" value="F:2-hydroxychromene-2-carboxylate isomerase activity"/>
    <property type="evidence" value="ECO:0007669"/>
    <property type="project" value="UniProtKB-UniRule"/>
</dbReference>
<dbReference type="GO" id="GO:0004602">
    <property type="term" value="F:glutathione peroxidase activity"/>
    <property type="evidence" value="ECO:0007669"/>
    <property type="project" value="TreeGrafter"/>
</dbReference>
<dbReference type="CDD" id="cd03022">
    <property type="entry name" value="DsbA_HCCA_Iso"/>
    <property type="match status" value="1"/>
</dbReference>
<keyword evidence="1 4" id="KW-0413">Isomerase</keyword>
<dbReference type="SUPFAM" id="SSF52833">
    <property type="entry name" value="Thioredoxin-like"/>
    <property type="match status" value="1"/>
</dbReference>
<dbReference type="InterPro" id="IPR014440">
    <property type="entry name" value="HCCAis_GSTk"/>
</dbReference>
<dbReference type="GO" id="GO:0004364">
    <property type="term" value="F:glutathione transferase activity"/>
    <property type="evidence" value="ECO:0007669"/>
    <property type="project" value="TreeGrafter"/>
</dbReference>
<evidence type="ECO:0000313" key="5">
    <source>
        <dbReference type="Proteomes" id="UP000035170"/>
    </source>
</evidence>
<organism evidence="4 5">
    <name type="scientific">Variovorax paradoxus</name>
    <dbReference type="NCBI Taxonomy" id="34073"/>
    <lineage>
        <taxon>Bacteria</taxon>
        <taxon>Pseudomonadati</taxon>
        <taxon>Pseudomonadota</taxon>
        <taxon>Betaproteobacteria</taxon>
        <taxon>Burkholderiales</taxon>
        <taxon>Comamonadaceae</taxon>
        <taxon>Variovorax</taxon>
    </lineage>
</organism>